<accession>A0A0N4UWL7</accession>
<sequence length="291" mass="32627">MFSELLVLSRKSRTLQLYLLYDFEGVPPNDLRVVEVPETFPRLPPKTVDPVPPVIIPRVTQPVNPKSGLGKVTVVKKKTVTSIAPAHQCRSGCRSKVHAGHECGFLCVIGKFINFLRGRSDGEVKCAFEHNCKTCLNNCIVDPKCSRLGHRRMTEKSAASRIGCKPRCIGHSCTLMKESVKSREIVADRFPNNYSKRRVGCDSKNRCCCIASRCTMFKEQKQMNTNCCCCCDQCDDVHHDSICEPCCGLSPEVTYSDTVKTVKDVKRFSKHYSRPIRLALGSVTKTISEYK</sequence>
<reference evidence="3" key="1">
    <citation type="submission" date="2017-02" db="UniProtKB">
        <authorList>
            <consortium name="WormBaseParasite"/>
        </authorList>
    </citation>
    <scope>IDENTIFICATION</scope>
</reference>
<organism evidence="3">
    <name type="scientific">Enterobius vermicularis</name>
    <name type="common">Human pinworm</name>
    <dbReference type="NCBI Taxonomy" id="51028"/>
    <lineage>
        <taxon>Eukaryota</taxon>
        <taxon>Metazoa</taxon>
        <taxon>Ecdysozoa</taxon>
        <taxon>Nematoda</taxon>
        <taxon>Chromadorea</taxon>
        <taxon>Rhabditida</taxon>
        <taxon>Spirurina</taxon>
        <taxon>Oxyuridomorpha</taxon>
        <taxon>Oxyuroidea</taxon>
        <taxon>Oxyuridae</taxon>
        <taxon>Enterobius</taxon>
    </lineage>
</organism>
<dbReference type="Proteomes" id="UP000274131">
    <property type="component" value="Unassembled WGS sequence"/>
</dbReference>
<name>A0A0N4UWL7_ENTVE</name>
<proteinExistence type="predicted"/>
<dbReference type="AlphaFoldDB" id="A0A0N4UWL7"/>
<evidence type="ECO:0000313" key="3">
    <source>
        <dbReference type="WBParaSite" id="EVEC_0000189101-mRNA-1"/>
    </source>
</evidence>
<reference evidence="1 2" key="2">
    <citation type="submission" date="2018-10" db="EMBL/GenBank/DDBJ databases">
        <authorList>
            <consortium name="Pathogen Informatics"/>
        </authorList>
    </citation>
    <scope>NUCLEOTIDE SEQUENCE [LARGE SCALE GENOMIC DNA]</scope>
</reference>
<evidence type="ECO:0000313" key="1">
    <source>
        <dbReference type="EMBL" id="VDD86456.1"/>
    </source>
</evidence>
<evidence type="ECO:0000313" key="2">
    <source>
        <dbReference type="Proteomes" id="UP000274131"/>
    </source>
</evidence>
<protein>
    <submittedName>
        <fullName evidence="3">CRC domain-containing protein</fullName>
    </submittedName>
</protein>
<dbReference type="EMBL" id="UXUI01007235">
    <property type="protein sequence ID" value="VDD86456.1"/>
    <property type="molecule type" value="Genomic_DNA"/>
</dbReference>
<gene>
    <name evidence="1" type="ORF">EVEC_LOCUS1599</name>
</gene>
<keyword evidence="2" id="KW-1185">Reference proteome</keyword>
<dbReference type="WBParaSite" id="EVEC_0000189101-mRNA-1">
    <property type="protein sequence ID" value="EVEC_0000189101-mRNA-1"/>
    <property type="gene ID" value="EVEC_0000189101"/>
</dbReference>